<evidence type="ECO:0000256" key="6">
    <source>
        <dbReference type="ARBA" id="ARBA00022833"/>
    </source>
</evidence>
<dbReference type="EMBL" id="CAXAJV020001293">
    <property type="protein sequence ID" value="CAL7945221.1"/>
    <property type="molecule type" value="Genomic_DNA"/>
</dbReference>
<evidence type="ECO:0000256" key="7">
    <source>
        <dbReference type="ARBA" id="ARBA00038938"/>
    </source>
</evidence>
<dbReference type="Pfam" id="PF00383">
    <property type="entry name" value="dCMP_cyt_deam_1"/>
    <property type="match status" value="1"/>
</dbReference>
<keyword evidence="4" id="KW-0545">Nucleotide biosynthesis</keyword>
<dbReference type="CDD" id="cd01286">
    <property type="entry name" value="deoxycytidylate_deaminase"/>
    <property type="match status" value="1"/>
</dbReference>
<dbReference type="InterPro" id="IPR015517">
    <property type="entry name" value="dCMP_deaminase-rel"/>
</dbReference>
<sequence length="203" mass="22678">MERTTEDIVTEFNKMTTEDSTSTINCECSSINKSGKRENYMDWMEYFMALAFLSAERSKDPKTQVGACIVNEENKIVGIGYNGMPLGCSDDEFPWTKSSTDTLQRKSLYVCHAELNAVLNANSRSIKNSTIFVTLFPCNECAKVIIQSGIKSVIYASDKHANKDGTKAAKIMFNAAGVKYSQYFPKNKQLILNLSAIDNKEDN</sequence>
<comment type="caution">
    <text evidence="10">The sequence shown here is derived from an EMBL/GenBank/DDBJ whole genome shotgun (WGS) entry which is preliminary data.</text>
</comment>
<keyword evidence="6" id="KW-0862">Zinc</keyword>
<feature type="domain" description="CMP/dCMP-type deaminase" evidence="9">
    <location>
        <begin position="42"/>
        <end position="168"/>
    </location>
</feature>
<dbReference type="InterPro" id="IPR016193">
    <property type="entry name" value="Cytidine_deaminase-like"/>
</dbReference>
<accession>A0ABP1NW20</accession>
<dbReference type="SUPFAM" id="SSF53927">
    <property type="entry name" value="Cytidine deaminase-like"/>
    <property type="match status" value="1"/>
</dbReference>
<evidence type="ECO:0000256" key="1">
    <source>
        <dbReference type="ARBA" id="ARBA00001947"/>
    </source>
</evidence>
<keyword evidence="11" id="KW-1185">Reference proteome</keyword>
<evidence type="ECO:0000313" key="11">
    <source>
        <dbReference type="Proteomes" id="UP001642520"/>
    </source>
</evidence>
<protein>
    <recommendedName>
        <fullName evidence="8">dCMP deaminase</fullName>
        <ecNumber evidence="7">3.5.4.12</ecNumber>
    </recommendedName>
    <alternativeName>
        <fullName evidence="8">dCMP deaminase</fullName>
    </alternativeName>
</protein>
<evidence type="ECO:0000256" key="5">
    <source>
        <dbReference type="ARBA" id="ARBA00022801"/>
    </source>
</evidence>
<evidence type="ECO:0000256" key="3">
    <source>
        <dbReference type="ARBA" id="ARBA00022723"/>
    </source>
</evidence>
<reference evidence="10 11" key="1">
    <citation type="submission" date="2024-08" db="EMBL/GenBank/DDBJ databases">
        <authorList>
            <person name="Will J Nash"/>
            <person name="Angela Man"/>
            <person name="Seanna McTaggart"/>
            <person name="Kendall Baker"/>
            <person name="Tom Barker"/>
            <person name="Leah Catchpole"/>
            <person name="Alex Durrant"/>
            <person name="Karim Gharbi"/>
            <person name="Naomi Irish"/>
            <person name="Gemy Kaithakottil"/>
            <person name="Debby Ku"/>
            <person name="Aaliyah Providence"/>
            <person name="Felix Shaw"/>
            <person name="David Swarbreck"/>
            <person name="Chris Watkins"/>
            <person name="Ann M. McCartney"/>
            <person name="Giulio Formenti"/>
            <person name="Alice Mouton"/>
            <person name="Noel Vella"/>
            <person name="Bjorn M von Reumont"/>
            <person name="Adriana Vella"/>
            <person name="Wilfried Haerty"/>
        </authorList>
    </citation>
    <scope>NUCLEOTIDE SEQUENCE [LARGE SCALE GENOMIC DNA]</scope>
</reference>
<evidence type="ECO:0000256" key="8">
    <source>
        <dbReference type="ARBA" id="ARBA00041763"/>
    </source>
</evidence>
<keyword evidence="5" id="KW-0378">Hydrolase</keyword>
<evidence type="ECO:0000256" key="4">
    <source>
        <dbReference type="ARBA" id="ARBA00022727"/>
    </source>
</evidence>
<evidence type="ECO:0000313" key="10">
    <source>
        <dbReference type="EMBL" id="CAL7945221.1"/>
    </source>
</evidence>
<proteinExistence type="inferred from homology"/>
<name>A0ABP1NW20_XYLVO</name>
<dbReference type="Proteomes" id="UP001642520">
    <property type="component" value="Unassembled WGS sequence"/>
</dbReference>
<dbReference type="EC" id="3.5.4.12" evidence="7"/>
<evidence type="ECO:0000259" key="9">
    <source>
        <dbReference type="PROSITE" id="PS51747"/>
    </source>
</evidence>
<dbReference type="InterPro" id="IPR002125">
    <property type="entry name" value="CMP_dCMP_dom"/>
</dbReference>
<dbReference type="InterPro" id="IPR016192">
    <property type="entry name" value="APOBEC/CMP_deaminase_Zn-bd"/>
</dbReference>
<comment type="cofactor">
    <cofactor evidence="1">
        <name>Zn(2+)</name>
        <dbReference type="ChEBI" id="CHEBI:29105"/>
    </cofactor>
</comment>
<dbReference type="InterPro" id="IPR035105">
    <property type="entry name" value="Deoxycytidylate_deaminase_dom"/>
</dbReference>
<dbReference type="PROSITE" id="PS51747">
    <property type="entry name" value="CYT_DCMP_DEAMINASES_2"/>
    <property type="match status" value="1"/>
</dbReference>
<organism evidence="10 11">
    <name type="scientific">Xylocopa violacea</name>
    <name type="common">Violet carpenter bee</name>
    <name type="synonym">Apis violacea</name>
    <dbReference type="NCBI Taxonomy" id="135666"/>
    <lineage>
        <taxon>Eukaryota</taxon>
        <taxon>Metazoa</taxon>
        <taxon>Ecdysozoa</taxon>
        <taxon>Arthropoda</taxon>
        <taxon>Hexapoda</taxon>
        <taxon>Insecta</taxon>
        <taxon>Pterygota</taxon>
        <taxon>Neoptera</taxon>
        <taxon>Endopterygota</taxon>
        <taxon>Hymenoptera</taxon>
        <taxon>Apocrita</taxon>
        <taxon>Aculeata</taxon>
        <taxon>Apoidea</taxon>
        <taxon>Anthophila</taxon>
        <taxon>Apidae</taxon>
        <taxon>Xylocopa</taxon>
        <taxon>Xylocopa</taxon>
    </lineage>
</organism>
<dbReference type="PANTHER" id="PTHR11086:SF18">
    <property type="entry name" value="DEOXYCYTIDYLATE DEAMINASE"/>
    <property type="match status" value="1"/>
</dbReference>
<gene>
    <name evidence="10" type="ORF">XYLVIOL_LOCUS7086</name>
</gene>
<dbReference type="Gene3D" id="3.40.140.10">
    <property type="entry name" value="Cytidine Deaminase, domain 2"/>
    <property type="match status" value="1"/>
</dbReference>
<comment type="similarity">
    <text evidence="2">Belongs to the cytidine and deoxycytidylate deaminase family.</text>
</comment>
<keyword evidence="3" id="KW-0479">Metal-binding</keyword>
<dbReference type="PANTHER" id="PTHR11086">
    <property type="entry name" value="DEOXYCYTIDYLATE DEAMINASE-RELATED"/>
    <property type="match status" value="1"/>
</dbReference>
<evidence type="ECO:0000256" key="2">
    <source>
        <dbReference type="ARBA" id="ARBA00006576"/>
    </source>
</evidence>
<dbReference type="PROSITE" id="PS00903">
    <property type="entry name" value="CYT_DCMP_DEAMINASES_1"/>
    <property type="match status" value="1"/>
</dbReference>